<name>A0ABP0AL40_PIPNA</name>
<dbReference type="PANTHER" id="PTHR43157">
    <property type="entry name" value="PHOSPHATIDYLINOSITOL-GLYCAN BIOSYNTHESIS CLASS F PROTEIN-RELATED"/>
    <property type="match status" value="1"/>
</dbReference>
<protein>
    <recommendedName>
        <fullName evidence="5">Dehydrogenase/reductase SDR family member on chromosome X</fullName>
    </recommendedName>
</protein>
<organism evidence="3 4">
    <name type="scientific">Pipistrellus nathusii</name>
    <name type="common">Nathusius' pipistrelle</name>
    <dbReference type="NCBI Taxonomy" id="59473"/>
    <lineage>
        <taxon>Eukaryota</taxon>
        <taxon>Metazoa</taxon>
        <taxon>Chordata</taxon>
        <taxon>Craniata</taxon>
        <taxon>Vertebrata</taxon>
        <taxon>Euteleostomi</taxon>
        <taxon>Mammalia</taxon>
        <taxon>Eutheria</taxon>
        <taxon>Laurasiatheria</taxon>
        <taxon>Chiroptera</taxon>
        <taxon>Yangochiroptera</taxon>
        <taxon>Vespertilionidae</taxon>
        <taxon>Pipistrellus</taxon>
    </lineage>
</organism>
<evidence type="ECO:0000313" key="4">
    <source>
        <dbReference type="Proteomes" id="UP001314169"/>
    </source>
</evidence>
<dbReference type="PROSITE" id="PS00061">
    <property type="entry name" value="ADH_SHORT"/>
    <property type="match status" value="1"/>
</dbReference>
<dbReference type="Pfam" id="PF00106">
    <property type="entry name" value="adh_short"/>
    <property type="match status" value="1"/>
</dbReference>
<comment type="similarity">
    <text evidence="1">Belongs to the short-chain dehydrogenases/reductases (SDR) family.</text>
</comment>
<dbReference type="InterPro" id="IPR036291">
    <property type="entry name" value="NAD(P)-bd_dom_sf"/>
</dbReference>
<dbReference type="Gene3D" id="3.40.50.720">
    <property type="entry name" value="NAD(P)-binding Rossmann-like Domain"/>
    <property type="match status" value="1"/>
</dbReference>
<evidence type="ECO:0008006" key="5">
    <source>
        <dbReference type="Google" id="ProtNLM"/>
    </source>
</evidence>
<keyword evidence="2" id="KW-0560">Oxidoreductase</keyword>
<evidence type="ECO:0000313" key="3">
    <source>
        <dbReference type="EMBL" id="CAK6450688.1"/>
    </source>
</evidence>
<gene>
    <name evidence="3" type="ORF">MPIPNATIZW_LOCUS18994</name>
</gene>
<evidence type="ECO:0000256" key="2">
    <source>
        <dbReference type="ARBA" id="ARBA00023002"/>
    </source>
</evidence>
<dbReference type="SUPFAM" id="SSF51735">
    <property type="entry name" value="NAD(P)-binding Rossmann-fold domains"/>
    <property type="match status" value="1"/>
</dbReference>
<proteinExistence type="inferred from homology"/>
<sequence>MSPWSAARAALRVYAAGAAVILAQLLRRLLGGFAEPVCARQPGRVAIVTGGTEGIGLATCRRLALLGMRVIIAGNDVTKGHQAERSLRAETGNPEVEFSYCDLASMRSIREFVLKFKERNLPVHVLVNNAGVMMVPERQETADGFEQHFGVNYLGHFLLTLLLLDTLERSGRPGAHARVVSVSSATHYVGELALDDLQSRNGYSPHAAYAQSKLALVLFTYHLQALLDARGSPVSALVADPGVVDTALYRHVFWGTRLVQKLLGRWLFKTPDEGARTSVFAALAPELEGAGGRYLYGVREARSLALTYDRQLQRALWAQSCRLARVRDPATDSIPE</sequence>
<reference evidence="3" key="1">
    <citation type="submission" date="2023-12" db="EMBL/GenBank/DDBJ databases">
        <authorList>
            <person name="Brown T."/>
        </authorList>
    </citation>
    <scope>NUCLEOTIDE SEQUENCE</scope>
</reference>
<dbReference type="CDD" id="cd05327">
    <property type="entry name" value="retinol-DH_like_SDR_c_like"/>
    <property type="match status" value="1"/>
</dbReference>
<keyword evidence="4" id="KW-1185">Reference proteome</keyword>
<dbReference type="Proteomes" id="UP001314169">
    <property type="component" value="Chromosome X"/>
</dbReference>
<dbReference type="EMBL" id="OY882879">
    <property type="protein sequence ID" value="CAK6450688.1"/>
    <property type="molecule type" value="Genomic_DNA"/>
</dbReference>
<dbReference type="InterPro" id="IPR002347">
    <property type="entry name" value="SDR_fam"/>
</dbReference>
<dbReference type="InterPro" id="IPR020904">
    <property type="entry name" value="Sc_DH/Rdtase_CS"/>
</dbReference>
<accession>A0ABP0AL40</accession>
<evidence type="ECO:0000256" key="1">
    <source>
        <dbReference type="ARBA" id="ARBA00006484"/>
    </source>
</evidence>
<dbReference type="PRINTS" id="PR00081">
    <property type="entry name" value="GDHRDH"/>
</dbReference>
<dbReference type="PANTHER" id="PTHR43157:SF31">
    <property type="entry name" value="PHOSPHATIDYLINOSITOL-GLYCAN BIOSYNTHESIS CLASS F PROTEIN"/>
    <property type="match status" value="1"/>
</dbReference>